<dbReference type="InterPro" id="IPR050793">
    <property type="entry name" value="CMP-NeuNAc_synthase"/>
</dbReference>
<dbReference type="SUPFAM" id="SSF53448">
    <property type="entry name" value="Nucleotide-diphospho-sugar transferases"/>
    <property type="match status" value="1"/>
</dbReference>
<dbReference type="STRING" id="93060.P9215_14631"/>
<dbReference type="Proteomes" id="UP000002014">
    <property type="component" value="Chromosome"/>
</dbReference>
<dbReference type="AlphaFoldDB" id="A8G645"/>
<dbReference type="HOGENOM" id="CLU_042930_1_1_3"/>
<dbReference type="Pfam" id="PF02348">
    <property type="entry name" value="CTP_transf_3"/>
    <property type="match status" value="1"/>
</dbReference>
<reference evidence="1 2" key="1">
    <citation type="journal article" date="2007" name="PLoS Genet.">
        <title>Patterns and implications of gene gain and loss in the evolution of Prochlorococcus.</title>
        <authorList>
            <person name="Kettler G.C."/>
            <person name="Martiny A.C."/>
            <person name="Huang K."/>
            <person name="Zucker J."/>
            <person name="Coleman M.L."/>
            <person name="Rodrigue S."/>
            <person name="Chen F."/>
            <person name="Lapidus A."/>
            <person name="Ferriera S."/>
            <person name="Johnson J."/>
            <person name="Steglich C."/>
            <person name="Church G.M."/>
            <person name="Richardson P."/>
            <person name="Chisholm S.W."/>
        </authorList>
    </citation>
    <scope>NUCLEOTIDE SEQUENCE [LARGE SCALE GENOMIC DNA]</scope>
    <source>
        <strain evidence="1 2">MIT 9215</strain>
    </source>
</reference>
<evidence type="ECO:0000313" key="2">
    <source>
        <dbReference type="Proteomes" id="UP000002014"/>
    </source>
</evidence>
<dbReference type="OrthoDB" id="9805604at2"/>
<dbReference type="GO" id="GO:0008781">
    <property type="term" value="F:N-acylneuraminate cytidylyltransferase activity"/>
    <property type="evidence" value="ECO:0007669"/>
    <property type="project" value="TreeGrafter"/>
</dbReference>
<dbReference type="CDD" id="cd02513">
    <property type="entry name" value="CMP-NeuAc_Synthase"/>
    <property type="match status" value="1"/>
</dbReference>
<dbReference type="Gene3D" id="3.90.550.10">
    <property type="entry name" value="Spore Coat Polysaccharide Biosynthesis Protein SpsA, Chain A"/>
    <property type="match status" value="1"/>
</dbReference>
<proteinExistence type="predicted"/>
<dbReference type="PANTHER" id="PTHR21485">
    <property type="entry name" value="HAD SUPERFAMILY MEMBERS CMAS AND KDSC"/>
    <property type="match status" value="1"/>
</dbReference>
<gene>
    <name evidence="1" type="ordered locus">P9215_14631</name>
</gene>
<accession>A8G645</accession>
<organism evidence="1 2">
    <name type="scientific">Prochlorococcus marinus (strain MIT 9215)</name>
    <dbReference type="NCBI Taxonomy" id="93060"/>
    <lineage>
        <taxon>Bacteria</taxon>
        <taxon>Bacillati</taxon>
        <taxon>Cyanobacteriota</taxon>
        <taxon>Cyanophyceae</taxon>
        <taxon>Synechococcales</taxon>
        <taxon>Prochlorococcaceae</taxon>
        <taxon>Prochlorococcus</taxon>
    </lineage>
</organism>
<dbReference type="InterPro" id="IPR029044">
    <property type="entry name" value="Nucleotide-diphossugar_trans"/>
</dbReference>
<dbReference type="EMBL" id="CP000825">
    <property type="protein sequence ID" value="ABV51076.1"/>
    <property type="molecule type" value="Genomic_DNA"/>
</dbReference>
<dbReference type="KEGG" id="pmh:P9215_14631"/>
<name>A8G645_PROM2</name>
<evidence type="ECO:0000313" key="1">
    <source>
        <dbReference type="EMBL" id="ABV51076.1"/>
    </source>
</evidence>
<dbReference type="InterPro" id="IPR003329">
    <property type="entry name" value="Cytidylyl_trans"/>
</dbReference>
<dbReference type="RefSeq" id="WP_012008124.1">
    <property type="nucleotide sequence ID" value="NC_009840.1"/>
</dbReference>
<dbReference type="eggNOG" id="COG1083">
    <property type="taxonomic scope" value="Bacteria"/>
</dbReference>
<protein>
    <submittedName>
        <fullName evidence="1">CMP-N-acetylneuraminic acid synthetase</fullName>
    </submittedName>
</protein>
<sequence length="238" mass="26816">MINNKKVLAIVPARGGSKGLPGKNLKEFRGFSLVANVGNLIRNFSIIDRSIVSTDSMEIAKEAKSSGLDVPFYRPEELSGDFIGDIDVLKHAISEMEKLDKTKYEIVLMLQPTSPLRSLNEIQKCLDLFIKKSADSVWTVSKTDKKYHPLKQLKLQKDNKMSLYDKEGSKIIARQQLDDLFHRNGAVYVISRDLILNQSSLIGKRSFAYISDIPHISIDTLEDLQIAEELSFSIDETL</sequence>
<dbReference type="PANTHER" id="PTHR21485:SF6">
    <property type="entry name" value="N-ACYLNEURAMINATE CYTIDYLYLTRANSFERASE-RELATED"/>
    <property type="match status" value="1"/>
</dbReference>